<dbReference type="PANTHER" id="PTHR44490:SF1">
    <property type="entry name" value="EUKARYOTIC TRANSLATION ELONGATION FACTOR 1 EPSILON-1"/>
    <property type="match status" value="1"/>
</dbReference>
<dbReference type="GO" id="GO:0043517">
    <property type="term" value="P:positive regulation of DNA damage response, signal transduction by p53 class mediator"/>
    <property type="evidence" value="ECO:0007669"/>
    <property type="project" value="InterPro"/>
</dbReference>
<dbReference type="InterPro" id="IPR053837">
    <property type="entry name" value="AIMP3/p18_C"/>
</dbReference>
<dbReference type="PANTHER" id="PTHR44490">
    <property type="entry name" value="EUKARYOTIC TRANSLATION ELONGATION FACTOR 1 EPSILON-1"/>
    <property type="match status" value="1"/>
</dbReference>
<dbReference type="InterPro" id="IPR036282">
    <property type="entry name" value="Glutathione-S-Trfase_C_sf"/>
</dbReference>
<dbReference type="PROSITE" id="PS50405">
    <property type="entry name" value="GST_CTER"/>
    <property type="match status" value="1"/>
</dbReference>
<proteinExistence type="evidence at transcript level"/>
<keyword evidence="2" id="KW-0648">Protein biosynthesis</keyword>
<dbReference type="SUPFAM" id="SSF47616">
    <property type="entry name" value="GST C-terminal domain-like"/>
    <property type="match status" value="1"/>
</dbReference>
<evidence type="ECO:0000259" key="1">
    <source>
        <dbReference type="PROSITE" id="PS50405"/>
    </source>
</evidence>
<dbReference type="GO" id="GO:0017101">
    <property type="term" value="C:aminoacyl-tRNA synthetase multienzyme complex"/>
    <property type="evidence" value="ECO:0007669"/>
    <property type="project" value="InterPro"/>
</dbReference>
<dbReference type="GO" id="GO:0003746">
    <property type="term" value="F:translation elongation factor activity"/>
    <property type="evidence" value="ECO:0007669"/>
    <property type="project" value="UniProtKB-KW"/>
</dbReference>
<dbReference type="EMBL" id="GDAI01000545">
    <property type="protein sequence ID" value="JAI17058.1"/>
    <property type="molecule type" value="mRNA"/>
</dbReference>
<dbReference type="InterPro" id="IPR042450">
    <property type="entry name" value="EEF1E1"/>
</dbReference>
<dbReference type="InterPro" id="IPR010987">
    <property type="entry name" value="Glutathione-S-Trfase_C-like"/>
</dbReference>
<protein>
    <submittedName>
        <fullName evidence="2">Putative eukaryotic translation elongation factor 1 epsilon-1-like protein</fullName>
    </submittedName>
</protein>
<feature type="domain" description="GST C-terminal" evidence="1">
    <location>
        <begin position="42"/>
        <end position="169"/>
    </location>
</feature>
<dbReference type="Gene3D" id="1.20.1050.10">
    <property type="match status" value="1"/>
</dbReference>
<accession>A0A0K8TSE2</accession>
<dbReference type="GO" id="GO:0005737">
    <property type="term" value="C:cytoplasm"/>
    <property type="evidence" value="ECO:0007669"/>
    <property type="project" value="TreeGrafter"/>
</dbReference>
<dbReference type="GO" id="GO:0005634">
    <property type="term" value="C:nucleus"/>
    <property type="evidence" value="ECO:0007669"/>
    <property type="project" value="TreeGrafter"/>
</dbReference>
<dbReference type="InterPro" id="IPR053836">
    <property type="entry name" value="Arc1-like_N"/>
</dbReference>
<dbReference type="CDD" id="cd10305">
    <property type="entry name" value="GST_C_AIMP3"/>
    <property type="match status" value="1"/>
</dbReference>
<sequence length="178" mass="20274">MCDAETVTKIANYLRVPPGKIAYNNEKIVTRTVKNKTVSGFTTILTALCNESNAEIVKNGQTSIEVECLVQQWIEYAVLYIAPGSKDKHIAQNLLRDLNTYLLKRSYFVGQAMTLADLAVFYTIHNLVKSLSPLDKENYLNLSRWFDHLQQNAKIRQGHELINFNTIYLHGWATGTHK</sequence>
<organism evidence="2">
    <name type="scientific">Tabanus bromius</name>
    <name type="common">Band-eyed brown horse fly</name>
    <dbReference type="NCBI Taxonomy" id="304241"/>
    <lineage>
        <taxon>Eukaryota</taxon>
        <taxon>Metazoa</taxon>
        <taxon>Ecdysozoa</taxon>
        <taxon>Arthropoda</taxon>
        <taxon>Hexapoda</taxon>
        <taxon>Insecta</taxon>
        <taxon>Pterygota</taxon>
        <taxon>Neoptera</taxon>
        <taxon>Endopterygota</taxon>
        <taxon>Diptera</taxon>
        <taxon>Brachycera</taxon>
        <taxon>Tabanomorpha</taxon>
        <taxon>Tabanoidea</taxon>
        <taxon>Tabanidae</taxon>
        <taxon>Tabanus</taxon>
    </lineage>
</organism>
<evidence type="ECO:0000313" key="2">
    <source>
        <dbReference type="EMBL" id="JAI17058.1"/>
    </source>
</evidence>
<keyword evidence="2" id="KW-0251">Elongation factor</keyword>
<dbReference type="Pfam" id="PF21972">
    <property type="entry name" value="Arc1p_N_like"/>
    <property type="match status" value="1"/>
</dbReference>
<reference evidence="2" key="1">
    <citation type="journal article" date="2015" name="Insect Biochem. Mol. Biol.">
        <title>An insight into the sialome of the horse fly, Tabanus bromius.</title>
        <authorList>
            <person name="Ribeiro J.M."/>
            <person name="Kazimirova M."/>
            <person name="Takac P."/>
            <person name="Andersen J.F."/>
            <person name="Francischetti I.M."/>
        </authorList>
    </citation>
    <scope>NUCLEOTIDE SEQUENCE</scope>
</reference>
<dbReference type="AlphaFoldDB" id="A0A0K8TSE2"/>
<name>A0A0K8TSE2_TABBR</name>